<evidence type="ECO:0000313" key="9">
    <source>
        <dbReference type="EMBL" id="ABN65966.2"/>
    </source>
</evidence>
<dbReference type="GO" id="GO:0045944">
    <property type="term" value="P:positive regulation of transcription by RNA polymerase II"/>
    <property type="evidence" value="ECO:0007669"/>
    <property type="project" value="TreeGrafter"/>
</dbReference>
<dbReference type="EMBL" id="CP000498">
    <property type="protein sequence ID" value="ABN65966.2"/>
    <property type="molecule type" value="Genomic_DNA"/>
</dbReference>
<evidence type="ECO:0000259" key="8">
    <source>
        <dbReference type="PROSITE" id="PS50089"/>
    </source>
</evidence>
<dbReference type="Proteomes" id="UP000002258">
    <property type="component" value="Chromosome 4"/>
</dbReference>
<protein>
    <recommendedName>
        <fullName evidence="8">RING-type domain-containing protein</fullName>
    </recommendedName>
</protein>
<dbReference type="KEGG" id="pic:PICST_77444"/>
<reference evidence="9 10" key="1">
    <citation type="journal article" date="2007" name="Nat. Biotechnol.">
        <title>Genome sequence of the lignocellulose-bioconverting and xylose-fermenting yeast Pichia stipitis.</title>
        <authorList>
            <person name="Jeffries T.W."/>
            <person name="Grigoriev I.V."/>
            <person name="Grimwood J."/>
            <person name="Laplaza J.M."/>
            <person name="Aerts A."/>
            <person name="Salamov A."/>
            <person name="Schmutz J."/>
            <person name="Lindquist E."/>
            <person name="Dehal P."/>
            <person name="Shapiro H."/>
            <person name="Jin Y.S."/>
            <person name="Passoth V."/>
            <person name="Richardson P.M."/>
        </authorList>
    </citation>
    <scope>NUCLEOTIDE SEQUENCE [LARGE SCALE GENOMIC DNA]</scope>
    <source>
        <strain evidence="10">ATCC 58785 / CBS 6054 / NBRC 10063 / NRRL Y-11545</strain>
    </source>
</reference>
<feature type="region of interest" description="Disordered" evidence="7">
    <location>
        <begin position="542"/>
        <end position="628"/>
    </location>
</feature>
<dbReference type="GO" id="GO:0000976">
    <property type="term" value="F:transcription cis-regulatory region binding"/>
    <property type="evidence" value="ECO:0007669"/>
    <property type="project" value="TreeGrafter"/>
</dbReference>
<comment type="subcellular location">
    <subcellularLocation>
        <location evidence="1">Cytoplasm</location>
    </subcellularLocation>
</comment>
<evidence type="ECO:0000313" key="10">
    <source>
        <dbReference type="Proteomes" id="UP000002258"/>
    </source>
</evidence>
<feature type="region of interest" description="Disordered" evidence="7">
    <location>
        <begin position="1"/>
        <end position="48"/>
    </location>
</feature>
<dbReference type="eggNOG" id="KOG2164">
    <property type="taxonomic scope" value="Eukaryota"/>
</dbReference>
<sequence>MEMYKNDSSSTSLAAQDMSSVSRKTNAVKSKTPRPNAKSRSNKNHDLQYARDSFSQQIENQIKQNKKFSGSNRKNQISINHLLDFQSYRDSDEYHKNLKDDRRRGSNSGSRPRGTALVHLRGMTFINVNYKFVVDNRRHYHVQELDPNVPVDTSDIIRIIVPKGNACPICLTDEPVAPRMITSCGHIICLKCVLSLLESEVPNAKKKESSAVVEKYRECPLCSSIVRKNELKPVLVNNIDENLETPKVNDEVALTLMARPQSRIFPLPKPLMNYFDTIDHFPWINQQNPDCNQYSRIFKGDLAYLMDMYEFEKSQIRANYEEEKLLYGEDDTYFKMAVTHIDQEIANWTSKLAEEVEEKRPTESTKPVVLDVENSQSYFYYQTGFNSATAYVLSPLDMKVLKTSYNSSYTELPSSIIAKIENIKYEYLTPEASLTKYKYLSHLPLGTQIGFLECNWYHNEFISKQAWETFKEDLNKRSKNSSRKFKREEKNRRRAMNEEEIRTRNFYIRENTGRDVDDFSAADYATMGSLSIVDNRELPVLTSDHHSSNNEHSSGGDSEAEYETTIWGTKIRKADVSEQPSDEDDWDAEEMIRKAREEMERQERESGVSGKKKKKKKKLILLSSNSGW</sequence>
<dbReference type="InParanoid" id="A3LSW2"/>
<keyword evidence="3" id="KW-0479">Metal-binding</keyword>
<feature type="compositionally biased region" description="Basic and acidic residues" evidence="7">
    <location>
        <begin position="590"/>
        <end position="606"/>
    </location>
</feature>
<dbReference type="HOGENOM" id="CLU_011811_0_0_1"/>
<dbReference type="InterPro" id="IPR039739">
    <property type="entry name" value="MAG2/RNF10"/>
</dbReference>
<evidence type="ECO:0000256" key="7">
    <source>
        <dbReference type="SAM" id="MobiDB-lite"/>
    </source>
</evidence>
<dbReference type="FunCoup" id="A3LSW2">
    <property type="interactions" value="599"/>
</dbReference>
<proteinExistence type="predicted"/>
<dbReference type="SUPFAM" id="SSF57850">
    <property type="entry name" value="RING/U-box"/>
    <property type="match status" value="1"/>
</dbReference>
<dbReference type="GeneID" id="4838580"/>
<dbReference type="GO" id="GO:0008270">
    <property type="term" value="F:zinc ion binding"/>
    <property type="evidence" value="ECO:0007669"/>
    <property type="project" value="UniProtKB-KW"/>
</dbReference>
<accession>A3LSW2</accession>
<dbReference type="GO" id="GO:0005737">
    <property type="term" value="C:cytoplasm"/>
    <property type="evidence" value="ECO:0007669"/>
    <property type="project" value="UniProtKB-SubCell"/>
</dbReference>
<feature type="compositionally biased region" description="Polar residues" evidence="7">
    <location>
        <begin position="1"/>
        <end position="29"/>
    </location>
</feature>
<dbReference type="Gene3D" id="3.30.40.10">
    <property type="entry name" value="Zinc/RING finger domain, C3HC4 (zinc finger)"/>
    <property type="match status" value="1"/>
</dbReference>
<evidence type="ECO:0000256" key="1">
    <source>
        <dbReference type="ARBA" id="ARBA00004496"/>
    </source>
</evidence>
<feature type="compositionally biased region" description="Acidic residues" evidence="7">
    <location>
        <begin position="580"/>
        <end position="589"/>
    </location>
</feature>
<dbReference type="PROSITE" id="PS50089">
    <property type="entry name" value="ZF_RING_2"/>
    <property type="match status" value="1"/>
</dbReference>
<dbReference type="PROSITE" id="PS00518">
    <property type="entry name" value="ZF_RING_1"/>
    <property type="match status" value="1"/>
</dbReference>
<dbReference type="STRING" id="322104.A3LSW2"/>
<feature type="domain" description="RING-type" evidence="8">
    <location>
        <begin position="167"/>
        <end position="223"/>
    </location>
</feature>
<dbReference type="PANTHER" id="PTHR12983">
    <property type="entry name" value="RING FINGER 10 FAMILY MEMBER"/>
    <property type="match status" value="1"/>
</dbReference>
<keyword evidence="2" id="KW-0963">Cytoplasm</keyword>
<evidence type="ECO:0000256" key="6">
    <source>
        <dbReference type="PROSITE-ProRule" id="PRU00175"/>
    </source>
</evidence>
<organism evidence="9 10">
    <name type="scientific">Scheffersomyces stipitis (strain ATCC 58785 / CBS 6054 / NBRC 10063 / NRRL Y-11545)</name>
    <name type="common">Yeast</name>
    <name type="synonym">Pichia stipitis</name>
    <dbReference type="NCBI Taxonomy" id="322104"/>
    <lineage>
        <taxon>Eukaryota</taxon>
        <taxon>Fungi</taxon>
        <taxon>Dikarya</taxon>
        <taxon>Ascomycota</taxon>
        <taxon>Saccharomycotina</taxon>
        <taxon>Pichiomycetes</taxon>
        <taxon>Debaryomycetaceae</taxon>
        <taxon>Scheffersomyces</taxon>
    </lineage>
</organism>
<evidence type="ECO:0000256" key="2">
    <source>
        <dbReference type="ARBA" id="ARBA00022490"/>
    </source>
</evidence>
<keyword evidence="5" id="KW-0862">Zinc</keyword>
<keyword evidence="10" id="KW-1185">Reference proteome</keyword>
<evidence type="ECO:0000256" key="4">
    <source>
        <dbReference type="ARBA" id="ARBA00022771"/>
    </source>
</evidence>
<dbReference type="Pfam" id="PF00097">
    <property type="entry name" value="zf-C3HC4"/>
    <property type="match status" value="1"/>
</dbReference>
<dbReference type="OrthoDB" id="302966at2759"/>
<dbReference type="AlphaFoldDB" id="A3LSW2"/>
<name>A3LSW2_PICST</name>
<dbReference type="InterPro" id="IPR001841">
    <property type="entry name" value="Znf_RING"/>
</dbReference>
<keyword evidence="4 6" id="KW-0863">Zinc-finger</keyword>
<dbReference type="SMART" id="SM00184">
    <property type="entry name" value="RING"/>
    <property type="match status" value="1"/>
</dbReference>
<dbReference type="PANTHER" id="PTHR12983:SF9">
    <property type="entry name" value="E3 UBIQUITIN-PROTEIN LIGASE RNF10"/>
    <property type="match status" value="1"/>
</dbReference>
<dbReference type="InterPro" id="IPR013083">
    <property type="entry name" value="Znf_RING/FYVE/PHD"/>
</dbReference>
<dbReference type="OMA" id="PRWKKCP"/>
<dbReference type="InterPro" id="IPR017907">
    <property type="entry name" value="Znf_RING_CS"/>
</dbReference>
<feature type="compositionally biased region" description="Basic residues" evidence="7">
    <location>
        <begin position="610"/>
        <end position="619"/>
    </location>
</feature>
<dbReference type="InterPro" id="IPR018957">
    <property type="entry name" value="Znf_C3HC4_RING-type"/>
</dbReference>
<evidence type="ECO:0000256" key="3">
    <source>
        <dbReference type="ARBA" id="ARBA00022723"/>
    </source>
</evidence>
<gene>
    <name evidence="9" type="ORF">PICST_77444</name>
</gene>
<evidence type="ECO:0000256" key="5">
    <source>
        <dbReference type="ARBA" id="ARBA00022833"/>
    </source>
</evidence>
<dbReference type="FunFam" id="3.30.40.10:FF:000595">
    <property type="entry name" value="MAG2p Cytoplasmic protein"/>
    <property type="match status" value="1"/>
</dbReference>
<dbReference type="RefSeq" id="XP_001383995.2">
    <property type="nucleotide sequence ID" value="XM_001383958.1"/>
</dbReference>